<keyword evidence="1 4" id="KW-0349">Heme</keyword>
<evidence type="ECO:0000256" key="2">
    <source>
        <dbReference type="ARBA" id="ARBA00022723"/>
    </source>
</evidence>
<feature type="signal peptide" evidence="5">
    <location>
        <begin position="1"/>
        <end position="22"/>
    </location>
</feature>
<dbReference type="RefSeq" id="WP_111195588.1">
    <property type="nucleotide sequence ID" value="NZ_QKVK01000001.1"/>
</dbReference>
<evidence type="ECO:0000313" key="8">
    <source>
        <dbReference type="Proteomes" id="UP000248795"/>
    </source>
</evidence>
<evidence type="ECO:0000259" key="6">
    <source>
        <dbReference type="PROSITE" id="PS51007"/>
    </source>
</evidence>
<gene>
    <name evidence="7" type="ORF">DK847_00070</name>
</gene>
<dbReference type="PANTHER" id="PTHR35008:SF8">
    <property type="entry name" value="ALCOHOL DEHYDROGENASE CYTOCHROME C SUBUNIT"/>
    <property type="match status" value="1"/>
</dbReference>
<dbReference type="Gene3D" id="1.10.760.10">
    <property type="entry name" value="Cytochrome c-like domain"/>
    <property type="match status" value="1"/>
</dbReference>
<dbReference type="InterPro" id="IPR009056">
    <property type="entry name" value="Cyt_c-like_dom"/>
</dbReference>
<dbReference type="GO" id="GO:0009055">
    <property type="term" value="F:electron transfer activity"/>
    <property type="evidence" value="ECO:0007669"/>
    <property type="project" value="InterPro"/>
</dbReference>
<dbReference type="EMBL" id="QKVK01000001">
    <property type="protein sequence ID" value="PZF78260.1"/>
    <property type="molecule type" value="Genomic_DNA"/>
</dbReference>
<keyword evidence="3 4" id="KW-0408">Iron</keyword>
<organism evidence="7 8">
    <name type="scientific">Aestuariivirga litoralis</name>
    <dbReference type="NCBI Taxonomy" id="2650924"/>
    <lineage>
        <taxon>Bacteria</taxon>
        <taxon>Pseudomonadati</taxon>
        <taxon>Pseudomonadota</taxon>
        <taxon>Alphaproteobacteria</taxon>
        <taxon>Hyphomicrobiales</taxon>
        <taxon>Aestuariivirgaceae</taxon>
        <taxon>Aestuariivirga</taxon>
    </lineage>
</organism>
<dbReference type="Pfam" id="PF00034">
    <property type="entry name" value="Cytochrom_C"/>
    <property type="match status" value="1"/>
</dbReference>
<accession>A0A2W2B050</accession>
<keyword evidence="2 4" id="KW-0479">Metal-binding</keyword>
<evidence type="ECO:0000256" key="5">
    <source>
        <dbReference type="SAM" id="SignalP"/>
    </source>
</evidence>
<keyword evidence="8" id="KW-1185">Reference proteome</keyword>
<evidence type="ECO:0000313" key="7">
    <source>
        <dbReference type="EMBL" id="PZF78260.1"/>
    </source>
</evidence>
<name>A0A2W2B050_9HYPH</name>
<feature type="domain" description="Cytochrome c" evidence="6">
    <location>
        <begin position="192"/>
        <end position="302"/>
    </location>
</feature>
<comment type="caution">
    <text evidence="7">The sequence shown here is derived from an EMBL/GenBank/DDBJ whole genome shotgun (WGS) entry which is preliminary data.</text>
</comment>
<dbReference type="PROSITE" id="PS51007">
    <property type="entry name" value="CYTC"/>
    <property type="match status" value="2"/>
</dbReference>
<keyword evidence="5" id="KW-0732">Signal</keyword>
<evidence type="ECO:0000256" key="3">
    <source>
        <dbReference type="ARBA" id="ARBA00023004"/>
    </source>
</evidence>
<reference evidence="8" key="1">
    <citation type="submission" date="2018-06" db="EMBL/GenBank/DDBJ databases">
        <title>Aestuariibacter litoralis strain KCTC 52945T.</title>
        <authorList>
            <person name="Li X."/>
            <person name="Salam N."/>
            <person name="Li J.-L."/>
            <person name="Chen Y.-M."/>
            <person name="Yang Z.-W."/>
            <person name="Zhang L.-Y."/>
            <person name="Han M.-X."/>
            <person name="Xiao M."/>
            <person name="Li W.-J."/>
        </authorList>
    </citation>
    <scope>NUCLEOTIDE SEQUENCE [LARGE SCALE GENOMIC DNA]</scope>
    <source>
        <strain evidence="8">KCTC 52945</strain>
    </source>
</reference>
<dbReference type="InterPro" id="IPR051459">
    <property type="entry name" value="Cytochrome_c-type_DH"/>
</dbReference>
<dbReference type="GO" id="GO:0020037">
    <property type="term" value="F:heme binding"/>
    <property type="evidence" value="ECO:0007669"/>
    <property type="project" value="InterPro"/>
</dbReference>
<evidence type="ECO:0000256" key="1">
    <source>
        <dbReference type="ARBA" id="ARBA00022617"/>
    </source>
</evidence>
<dbReference type="AlphaFoldDB" id="A0A2W2B050"/>
<protein>
    <recommendedName>
        <fullName evidence="6">Cytochrome c domain-containing protein</fullName>
    </recommendedName>
</protein>
<feature type="domain" description="Cytochrome c" evidence="6">
    <location>
        <begin position="41"/>
        <end position="150"/>
    </location>
</feature>
<dbReference type="Proteomes" id="UP000248795">
    <property type="component" value="Unassembled WGS sequence"/>
</dbReference>
<dbReference type="GO" id="GO:0046872">
    <property type="term" value="F:metal ion binding"/>
    <property type="evidence" value="ECO:0007669"/>
    <property type="project" value="UniProtKB-KW"/>
</dbReference>
<dbReference type="InterPro" id="IPR036909">
    <property type="entry name" value="Cyt_c-like_dom_sf"/>
</dbReference>
<feature type="chain" id="PRO_5016168235" description="Cytochrome c domain-containing protein" evidence="5">
    <location>
        <begin position="23"/>
        <end position="302"/>
    </location>
</feature>
<sequence length="302" mass="32075">MRRRARALATISVLAVAGLALAWGMSTPHPLTAAELPAHTPDVANGKLLFNAAGCLSCHKPDAALAGSDASLPSGGSPFKTPLGTFYPPNLTPDPATGIGSWTDLDFVNAVQRGISPEGQNLIPAFPYTSYARMKTSDVLDIKAYLDSLPPVVSAEKQAEIPLPWLIRRGVGLWKHIGFDTAQWTPDDKQTADWNLGAYIANGAGHCNECHTPRNALMVFDWNRQFAGGPHPGGEGKVPSLRDLVGRGKYSDAADLASALQNGEMMGYEHLSSGGMGEVQTNLSKLPGNYVQALADYIASLK</sequence>
<evidence type="ECO:0000256" key="4">
    <source>
        <dbReference type="PROSITE-ProRule" id="PRU00433"/>
    </source>
</evidence>
<proteinExistence type="predicted"/>
<dbReference type="SUPFAM" id="SSF46626">
    <property type="entry name" value="Cytochrome c"/>
    <property type="match status" value="2"/>
</dbReference>
<dbReference type="PANTHER" id="PTHR35008">
    <property type="entry name" value="BLL4482 PROTEIN-RELATED"/>
    <property type="match status" value="1"/>
</dbReference>